<name>A0A1H4MCR9_9MICO</name>
<reference evidence="3 4" key="1">
    <citation type="submission" date="2016-10" db="EMBL/GenBank/DDBJ databases">
        <authorList>
            <person name="de Groot N.N."/>
        </authorList>
    </citation>
    <scope>NUCLEOTIDE SEQUENCE [LARGE SCALE GENOMIC DNA]</scope>
    <source>
        <strain evidence="3 4">DSM 21799</strain>
    </source>
</reference>
<accession>A0A1H4MCR9</accession>
<protein>
    <submittedName>
        <fullName evidence="3">Uncharacterized protein</fullName>
    </submittedName>
</protein>
<dbReference type="EMBL" id="FNRY01000001">
    <property type="protein sequence ID" value="SEB80809.1"/>
    <property type="molecule type" value="Genomic_DNA"/>
</dbReference>
<evidence type="ECO:0000256" key="1">
    <source>
        <dbReference type="SAM" id="MobiDB-lite"/>
    </source>
</evidence>
<proteinExistence type="predicted"/>
<evidence type="ECO:0000256" key="2">
    <source>
        <dbReference type="SAM" id="Phobius"/>
    </source>
</evidence>
<evidence type="ECO:0000313" key="4">
    <source>
        <dbReference type="Proteomes" id="UP000199183"/>
    </source>
</evidence>
<keyword evidence="2" id="KW-1133">Transmembrane helix</keyword>
<dbReference type="AlphaFoldDB" id="A0A1H4MCR9"/>
<keyword evidence="2" id="KW-0472">Membrane</keyword>
<gene>
    <name evidence="3" type="ORF">SAMN04489806_1828</name>
</gene>
<keyword evidence="2" id="KW-0812">Transmembrane</keyword>
<feature type="transmembrane region" description="Helical" evidence="2">
    <location>
        <begin position="46"/>
        <end position="64"/>
    </location>
</feature>
<organism evidence="3 4">
    <name type="scientific">Paramicrobacterium humi</name>
    <dbReference type="NCBI Taxonomy" id="640635"/>
    <lineage>
        <taxon>Bacteria</taxon>
        <taxon>Bacillati</taxon>
        <taxon>Actinomycetota</taxon>
        <taxon>Actinomycetes</taxon>
        <taxon>Micrococcales</taxon>
        <taxon>Microbacteriaceae</taxon>
        <taxon>Paramicrobacterium</taxon>
    </lineage>
</organism>
<dbReference type="Proteomes" id="UP000199183">
    <property type="component" value="Unassembled WGS sequence"/>
</dbReference>
<feature type="region of interest" description="Disordered" evidence="1">
    <location>
        <begin position="70"/>
        <end position="122"/>
    </location>
</feature>
<dbReference type="RefSeq" id="WP_091182932.1">
    <property type="nucleotide sequence ID" value="NZ_FNRY01000001.1"/>
</dbReference>
<dbReference type="STRING" id="640635.SAMN04489806_1828"/>
<sequence length="122" mass="12705">MARTPKGSRATRTASIGLVLLVVGVLVAASTTAQFAVDNIGVGLSIVLWLLSLIAIVWGIVLLATSRRLRRDADTSPTGDTDISRLPGAGGTIDRLPLDDIEPPPPGEDPRDPDRPDSGPSS</sequence>
<keyword evidence="4" id="KW-1185">Reference proteome</keyword>
<evidence type="ECO:0000313" key="3">
    <source>
        <dbReference type="EMBL" id="SEB80809.1"/>
    </source>
</evidence>
<feature type="compositionally biased region" description="Basic and acidic residues" evidence="1">
    <location>
        <begin position="108"/>
        <end position="122"/>
    </location>
</feature>